<protein>
    <submittedName>
        <fullName evidence="1">Uncharacterized protein</fullName>
    </submittedName>
</protein>
<reference evidence="1" key="1">
    <citation type="submission" date="2017-07" db="EMBL/GenBank/DDBJ databases">
        <title>Taro Niue Genome Assembly and Annotation.</title>
        <authorList>
            <person name="Atibalentja N."/>
            <person name="Keating K."/>
            <person name="Fields C.J."/>
        </authorList>
    </citation>
    <scope>NUCLEOTIDE SEQUENCE</scope>
    <source>
        <strain evidence="1">Niue_2</strain>
        <tissue evidence="1">Leaf</tissue>
    </source>
</reference>
<dbReference type="Proteomes" id="UP000652761">
    <property type="component" value="Unassembled WGS sequence"/>
</dbReference>
<dbReference type="EMBL" id="NMUH01001548">
    <property type="protein sequence ID" value="MQL93322.1"/>
    <property type="molecule type" value="Genomic_DNA"/>
</dbReference>
<comment type="caution">
    <text evidence="1">The sequence shown here is derived from an EMBL/GenBank/DDBJ whole genome shotgun (WGS) entry which is preliminary data.</text>
</comment>
<sequence>MLELRSLDGIRWRFSSIGDTLLLWHLKCQKSFFYYSTSVGFAPFPSRANFSPEIPLDSYVLPLERMACSFWRWSQIWKAPFCRKKASSGSEWTLFRLGYKEYGYLYPHMSIKCVGSKCVDTTRHCVDTTCNCFKTGFWDSELVSTHRWTVSTTLADCVDTQADCVDTTGRLCRHTSRLCRHHWLPLQNRLLGQSSSVDTQVDCVDTTVTKEYVCFDQKSHDYEFRKITLHM</sequence>
<dbReference type="AlphaFoldDB" id="A0A843V4W6"/>
<proteinExistence type="predicted"/>
<feature type="non-terminal residue" evidence="1">
    <location>
        <position position="1"/>
    </location>
</feature>
<evidence type="ECO:0000313" key="1">
    <source>
        <dbReference type="EMBL" id="MQL93322.1"/>
    </source>
</evidence>
<accession>A0A843V4W6</accession>
<gene>
    <name evidence="1" type="ORF">Taro_025966</name>
</gene>
<name>A0A843V4W6_COLES</name>
<keyword evidence="2" id="KW-1185">Reference proteome</keyword>
<organism evidence="1 2">
    <name type="scientific">Colocasia esculenta</name>
    <name type="common">Wild taro</name>
    <name type="synonym">Arum esculentum</name>
    <dbReference type="NCBI Taxonomy" id="4460"/>
    <lineage>
        <taxon>Eukaryota</taxon>
        <taxon>Viridiplantae</taxon>
        <taxon>Streptophyta</taxon>
        <taxon>Embryophyta</taxon>
        <taxon>Tracheophyta</taxon>
        <taxon>Spermatophyta</taxon>
        <taxon>Magnoliopsida</taxon>
        <taxon>Liliopsida</taxon>
        <taxon>Araceae</taxon>
        <taxon>Aroideae</taxon>
        <taxon>Colocasieae</taxon>
        <taxon>Colocasia</taxon>
    </lineage>
</organism>
<evidence type="ECO:0000313" key="2">
    <source>
        <dbReference type="Proteomes" id="UP000652761"/>
    </source>
</evidence>